<evidence type="ECO:0000256" key="2">
    <source>
        <dbReference type="ARBA" id="ARBA00022559"/>
    </source>
</evidence>
<keyword evidence="8" id="KW-1185">Reference proteome</keyword>
<dbReference type="InterPro" id="IPR013766">
    <property type="entry name" value="Thioredoxin_domain"/>
</dbReference>
<dbReference type="SUPFAM" id="SSF52833">
    <property type="entry name" value="Thioredoxin-like"/>
    <property type="match status" value="1"/>
</dbReference>
<dbReference type="Gene3D" id="3.40.30.10">
    <property type="entry name" value="Glutaredoxin"/>
    <property type="match status" value="1"/>
</dbReference>
<evidence type="ECO:0000256" key="4">
    <source>
        <dbReference type="RuleBase" id="RU000499"/>
    </source>
</evidence>
<protein>
    <recommendedName>
        <fullName evidence="4">Glutathione peroxidase</fullName>
    </recommendedName>
</protein>
<keyword evidence="2 4" id="KW-0575">Peroxidase</keyword>
<dbReference type="Proteomes" id="UP001165524">
    <property type="component" value="Unassembled WGS sequence"/>
</dbReference>
<dbReference type="EMBL" id="JALKII010000002">
    <property type="protein sequence ID" value="MCK0536718.1"/>
    <property type="molecule type" value="Genomic_DNA"/>
</dbReference>
<evidence type="ECO:0000256" key="5">
    <source>
        <dbReference type="SAM" id="SignalP"/>
    </source>
</evidence>
<keyword evidence="5" id="KW-0732">Signal</keyword>
<feature type="signal peptide" evidence="5">
    <location>
        <begin position="1"/>
        <end position="18"/>
    </location>
</feature>
<dbReference type="InterPro" id="IPR000889">
    <property type="entry name" value="Glutathione_peroxidase"/>
</dbReference>
<feature type="chain" id="PRO_5045641211" description="Glutathione peroxidase" evidence="5">
    <location>
        <begin position="19"/>
        <end position="184"/>
    </location>
</feature>
<dbReference type="InterPro" id="IPR029759">
    <property type="entry name" value="GPX_AS"/>
</dbReference>
<proteinExistence type="inferred from homology"/>
<dbReference type="PRINTS" id="PR01011">
    <property type="entry name" value="GLUTPROXDASE"/>
</dbReference>
<evidence type="ECO:0000256" key="1">
    <source>
        <dbReference type="ARBA" id="ARBA00006926"/>
    </source>
</evidence>
<evidence type="ECO:0000313" key="8">
    <source>
        <dbReference type="Proteomes" id="UP001165524"/>
    </source>
</evidence>
<dbReference type="PROSITE" id="PS00460">
    <property type="entry name" value="GLUTATHIONE_PEROXID_1"/>
    <property type="match status" value="1"/>
</dbReference>
<keyword evidence="3 4" id="KW-0560">Oxidoreductase</keyword>
<dbReference type="PROSITE" id="PS51352">
    <property type="entry name" value="THIOREDOXIN_2"/>
    <property type="match status" value="1"/>
</dbReference>
<organism evidence="7 8">
    <name type="scientific">Alcanivorax quisquiliarum</name>
    <dbReference type="NCBI Taxonomy" id="2933565"/>
    <lineage>
        <taxon>Bacteria</taxon>
        <taxon>Pseudomonadati</taxon>
        <taxon>Pseudomonadota</taxon>
        <taxon>Gammaproteobacteria</taxon>
        <taxon>Oceanospirillales</taxon>
        <taxon>Alcanivoracaceae</taxon>
        <taxon>Alcanivorax</taxon>
    </lineage>
</organism>
<evidence type="ECO:0000313" key="7">
    <source>
        <dbReference type="EMBL" id="MCK0536718.1"/>
    </source>
</evidence>
<gene>
    <name evidence="7" type="ORF">MU846_03260</name>
</gene>
<comment type="similarity">
    <text evidence="1 4">Belongs to the glutathione peroxidase family.</text>
</comment>
<dbReference type="Pfam" id="PF00255">
    <property type="entry name" value="GSHPx"/>
    <property type="match status" value="1"/>
</dbReference>
<dbReference type="InterPro" id="IPR036249">
    <property type="entry name" value="Thioredoxin-like_sf"/>
</dbReference>
<dbReference type="PIRSF" id="PIRSF000303">
    <property type="entry name" value="Glutathion_perox"/>
    <property type="match status" value="1"/>
</dbReference>
<comment type="caution">
    <text evidence="7">The sequence shown here is derived from an EMBL/GenBank/DDBJ whole genome shotgun (WGS) entry which is preliminary data.</text>
</comment>
<dbReference type="CDD" id="cd00340">
    <property type="entry name" value="GSH_Peroxidase"/>
    <property type="match status" value="1"/>
</dbReference>
<reference evidence="7" key="1">
    <citation type="submission" date="2022-04" db="EMBL/GenBank/DDBJ databases">
        <title>Alcanivorax sp. CY1518 draft genome sequence.</title>
        <authorList>
            <person name="Zhao G."/>
            <person name="An M."/>
        </authorList>
    </citation>
    <scope>NUCLEOTIDE SEQUENCE</scope>
    <source>
        <strain evidence="7">CY1518</strain>
    </source>
</reference>
<evidence type="ECO:0000259" key="6">
    <source>
        <dbReference type="PROSITE" id="PS51352"/>
    </source>
</evidence>
<name>A0ABT0E4M6_9GAMM</name>
<sequence>MRVALLILFLAPFAAATADTECPLPLQHTLQKLNSSETVNLCQFGGQPLLVVNTASHCGFTRQFEGLQTLYSDYHERGLNVLGVPSNDFRQEARDEEKTASVCYLDYGVTFTMTSPQRVRGRAAHPLFRYLAEESGSAPRWNFYKYLLDADGNVVDVFSSRVEPDDARLIEAIERVLPGVAVEN</sequence>
<dbReference type="GO" id="GO:0004601">
    <property type="term" value="F:peroxidase activity"/>
    <property type="evidence" value="ECO:0007669"/>
    <property type="project" value="UniProtKB-KW"/>
</dbReference>
<dbReference type="PANTHER" id="PTHR11592:SF44">
    <property type="entry name" value="GLUTATHIONE PEROXIDASE"/>
    <property type="match status" value="1"/>
</dbReference>
<dbReference type="RefSeq" id="WP_246948394.1">
    <property type="nucleotide sequence ID" value="NZ_JALKII010000002.1"/>
</dbReference>
<dbReference type="PROSITE" id="PS51355">
    <property type="entry name" value="GLUTATHIONE_PEROXID_3"/>
    <property type="match status" value="1"/>
</dbReference>
<accession>A0ABT0E4M6</accession>
<feature type="domain" description="Thioredoxin" evidence="6">
    <location>
        <begin position="5"/>
        <end position="178"/>
    </location>
</feature>
<dbReference type="PANTHER" id="PTHR11592">
    <property type="entry name" value="GLUTATHIONE PEROXIDASE"/>
    <property type="match status" value="1"/>
</dbReference>
<evidence type="ECO:0000256" key="3">
    <source>
        <dbReference type="ARBA" id="ARBA00023002"/>
    </source>
</evidence>